<keyword evidence="3" id="KW-1185">Reference proteome</keyword>
<dbReference type="CDD" id="cd07012">
    <property type="entry name" value="PBP2_Bug_TTT"/>
    <property type="match status" value="1"/>
</dbReference>
<dbReference type="SUPFAM" id="SSF53850">
    <property type="entry name" value="Periplasmic binding protein-like II"/>
    <property type="match status" value="1"/>
</dbReference>
<protein>
    <submittedName>
        <fullName evidence="2">Tripartite tricarboxylate transporter substrate binding protein</fullName>
    </submittedName>
</protein>
<dbReference type="Pfam" id="PF03401">
    <property type="entry name" value="TctC"/>
    <property type="match status" value="1"/>
</dbReference>
<dbReference type="PIRSF" id="PIRSF017082">
    <property type="entry name" value="YflP"/>
    <property type="match status" value="1"/>
</dbReference>
<comment type="similarity">
    <text evidence="1">Belongs to the UPF0065 (bug) family.</text>
</comment>
<dbReference type="RefSeq" id="WP_186768662.1">
    <property type="nucleotide sequence ID" value="NZ_JACOMF010000001.1"/>
</dbReference>
<dbReference type="AlphaFoldDB" id="A0A9X0QV95"/>
<organism evidence="2 3">
    <name type="scientific">Siccirubricoccus deserti</name>
    <dbReference type="NCBI Taxonomy" id="2013562"/>
    <lineage>
        <taxon>Bacteria</taxon>
        <taxon>Pseudomonadati</taxon>
        <taxon>Pseudomonadota</taxon>
        <taxon>Alphaproteobacteria</taxon>
        <taxon>Acetobacterales</taxon>
        <taxon>Roseomonadaceae</taxon>
        <taxon>Siccirubricoccus</taxon>
    </lineage>
</organism>
<evidence type="ECO:0000313" key="3">
    <source>
        <dbReference type="Proteomes" id="UP000600101"/>
    </source>
</evidence>
<dbReference type="Gene3D" id="3.40.190.150">
    <property type="entry name" value="Bordetella uptake gene, domain 1"/>
    <property type="match status" value="1"/>
</dbReference>
<proteinExistence type="inferred from homology"/>
<dbReference type="PANTHER" id="PTHR42928:SF5">
    <property type="entry name" value="BLR1237 PROTEIN"/>
    <property type="match status" value="1"/>
</dbReference>
<dbReference type="PANTHER" id="PTHR42928">
    <property type="entry name" value="TRICARBOXYLATE-BINDING PROTEIN"/>
    <property type="match status" value="1"/>
</dbReference>
<gene>
    <name evidence="2" type="ORF">H7965_01070</name>
</gene>
<dbReference type="Proteomes" id="UP000600101">
    <property type="component" value="Unassembled WGS sequence"/>
</dbReference>
<evidence type="ECO:0000256" key="1">
    <source>
        <dbReference type="ARBA" id="ARBA00006987"/>
    </source>
</evidence>
<sequence length="323" mass="33903">MPILDRRALLGTTLALATSSPGRAQDAWPSRSVTLVMPVAPGGPGDVIGRPLGQYLAAEFGQPFVIDNRTGAGGTIGVDHAVRSRPDGHTLLIYSNSTYTIAPHLYPMPYDNVASIVPVALIAGAPSFVCVHRSVPANTLAELIALAKRQPEGLTFATAGIGFTSHLATELFMAKSGISMLHVPYRGGAPAAQAIVAGEVQVNFMEAALVRSLLPTGNIRPLAVTSRQRHPLMPEVPTLDESGVPGFESATYWSMVAPAGVPQPILAKLTAAVLRYLALPATQAQLTNAGFLPIGGDGAAFTRHQAEDSAKWGEIIRARGIRI</sequence>
<dbReference type="Gene3D" id="3.40.190.10">
    <property type="entry name" value="Periplasmic binding protein-like II"/>
    <property type="match status" value="1"/>
</dbReference>
<dbReference type="EMBL" id="JACOMF010000001">
    <property type="protein sequence ID" value="MBC4013898.1"/>
    <property type="molecule type" value="Genomic_DNA"/>
</dbReference>
<dbReference type="InterPro" id="IPR005064">
    <property type="entry name" value="BUG"/>
</dbReference>
<comment type="caution">
    <text evidence="2">The sequence shown here is derived from an EMBL/GenBank/DDBJ whole genome shotgun (WGS) entry which is preliminary data.</text>
</comment>
<evidence type="ECO:0000313" key="2">
    <source>
        <dbReference type="EMBL" id="MBC4013898.1"/>
    </source>
</evidence>
<reference evidence="2" key="1">
    <citation type="submission" date="2020-08" db="EMBL/GenBank/DDBJ databases">
        <authorList>
            <person name="Hu Y."/>
            <person name="Nguyen S.V."/>
            <person name="Li F."/>
            <person name="Fanning S."/>
        </authorList>
    </citation>
    <scope>NUCLEOTIDE SEQUENCE</scope>
    <source>
        <strain evidence="2">SYSU D8009</strain>
    </source>
</reference>
<dbReference type="InterPro" id="IPR042100">
    <property type="entry name" value="Bug_dom1"/>
</dbReference>
<accession>A0A9X0QV95</accession>
<name>A0A9X0QV95_9PROT</name>